<keyword evidence="2 3" id="KW-0808">Transferase</keyword>
<dbReference type="EMBL" id="JRFA01000009">
    <property type="protein sequence ID" value="KGN74898.1"/>
    <property type="molecule type" value="Genomic_DNA"/>
</dbReference>
<evidence type="ECO:0000313" key="4">
    <source>
        <dbReference type="EMBL" id="SUB89080.1"/>
    </source>
</evidence>
<dbReference type="AlphaFoldDB" id="A0A0A2E7N5"/>
<dbReference type="SUPFAM" id="SSF53756">
    <property type="entry name" value="UDP-Glycosyltransferase/glycogen phosphorylase"/>
    <property type="match status" value="1"/>
</dbReference>
<dbReference type="Proteomes" id="UP000030103">
    <property type="component" value="Unassembled WGS sequence"/>
</dbReference>
<evidence type="ECO:0000313" key="3">
    <source>
        <dbReference type="EMBL" id="KGN74898.1"/>
    </source>
</evidence>
<organism evidence="3 5">
    <name type="scientific">Porphyromonas macacae</name>
    <dbReference type="NCBI Taxonomy" id="28115"/>
    <lineage>
        <taxon>Bacteria</taxon>
        <taxon>Pseudomonadati</taxon>
        <taxon>Bacteroidota</taxon>
        <taxon>Bacteroidia</taxon>
        <taxon>Bacteroidales</taxon>
        <taxon>Porphyromonadaceae</taxon>
        <taxon>Porphyromonas</taxon>
    </lineage>
</organism>
<evidence type="ECO:0000256" key="1">
    <source>
        <dbReference type="ARBA" id="ARBA00022676"/>
    </source>
</evidence>
<reference evidence="4 6" key="2">
    <citation type="submission" date="2018-06" db="EMBL/GenBank/DDBJ databases">
        <authorList>
            <consortium name="Pathogen Informatics"/>
            <person name="Doyle S."/>
        </authorList>
    </citation>
    <scope>NUCLEOTIDE SEQUENCE [LARGE SCALE GENOMIC DNA]</scope>
    <source>
        <strain evidence="4 6">NCTC11632</strain>
    </source>
</reference>
<accession>A0A0A2E7N5</accession>
<sequence length="344" mass="38449">MAHLLIIRFSALGDVAMTIPAVRSLAVQYPELKITVLTRKSWEPLFSSGLPGNVSVTGADLSGKHKTFKGLQALYKQLKAMDIDAIADFHGILRSVYLSIRFRMAGIAVSTIDKGRSGKRKLVRKKHKKFKPQKSSFERYADVLAKLGYPVELDFTSIYDEGKGDISQIVSITGEKNGAKWLGIAPFAKHVGKIYPIELQEQVVAYFAAQKDIKVFLFGGGKKEQEIFDSWTAKYPTVSSMIGKLDMQKELNLISYLDVMLSMDSANMHLASLVNTRVVSVWGATHPYAGFMGWHQKESDAVQIDMSCRPCSVYGKKPCHRKDYACLYDISPKQIIEKVEEVLK</sequence>
<dbReference type="GO" id="GO:0005829">
    <property type="term" value="C:cytosol"/>
    <property type="evidence" value="ECO:0007669"/>
    <property type="project" value="TreeGrafter"/>
</dbReference>
<keyword evidence="1" id="KW-0328">Glycosyltransferase</keyword>
<evidence type="ECO:0000256" key="2">
    <source>
        <dbReference type="ARBA" id="ARBA00022679"/>
    </source>
</evidence>
<evidence type="ECO:0000313" key="5">
    <source>
        <dbReference type="Proteomes" id="UP000030103"/>
    </source>
</evidence>
<reference evidence="3 5" key="1">
    <citation type="submission" date="2014-09" db="EMBL/GenBank/DDBJ databases">
        <title>Draft Genome Sequence of Porphyromonas macacae COT-192_OH2859.</title>
        <authorList>
            <person name="Wallis C."/>
            <person name="Deusch O."/>
            <person name="O'Flynn C."/>
            <person name="Davis I."/>
            <person name="Horsfall A."/>
            <person name="Kirkwood N."/>
            <person name="Harris S."/>
            <person name="Eisen J.A."/>
            <person name="Coil D.A."/>
            <person name="Darling A.E."/>
            <person name="Jospin G."/>
            <person name="Alexiev A."/>
        </authorList>
    </citation>
    <scope>NUCLEOTIDE SEQUENCE [LARGE SCALE GENOMIC DNA]</scope>
    <source>
        <strain evidence="5">COT-192 OH2859</strain>
        <strain evidence="3">COT-192_OH2859</strain>
    </source>
</reference>
<dbReference type="Proteomes" id="UP000254156">
    <property type="component" value="Unassembled WGS sequence"/>
</dbReference>
<dbReference type="InterPro" id="IPR051199">
    <property type="entry name" value="LPS_LOS_Heptosyltrfase"/>
</dbReference>
<proteinExistence type="predicted"/>
<dbReference type="STRING" id="28115.HQ47_02995"/>
<dbReference type="PANTHER" id="PTHR30160:SF22">
    <property type="entry name" value="LIPOPOLYSACCHARIDE CORE BIOSYNTHESIS PROTEIN"/>
    <property type="match status" value="1"/>
</dbReference>
<dbReference type="RefSeq" id="WP_036873194.1">
    <property type="nucleotide sequence ID" value="NZ_JRFA01000009.1"/>
</dbReference>
<name>A0A0A2E7N5_9PORP</name>
<protein>
    <submittedName>
        <fullName evidence="3">Glycosyl transferase family 1</fullName>
    </submittedName>
    <submittedName>
        <fullName evidence="4">Lipopolysaccharide core biosynthesis protein</fullName>
    </submittedName>
</protein>
<evidence type="ECO:0000313" key="6">
    <source>
        <dbReference type="Proteomes" id="UP000254156"/>
    </source>
</evidence>
<dbReference type="Gene3D" id="3.40.50.2000">
    <property type="entry name" value="Glycogen Phosphorylase B"/>
    <property type="match status" value="2"/>
</dbReference>
<dbReference type="eggNOG" id="COG0859">
    <property type="taxonomic scope" value="Bacteria"/>
</dbReference>
<dbReference type="EMBL" id="UGTF01000002">
    <property type="protein sequence ID" value="SUB89080.1"/>
    <property type="molecule type" value="Genomic_DNA"/>
</dbReference>
<gene>
    <name evidence="3" type="ORF">HQ47_02995</name>
    <name evidence="4" type="ORF">NCTC11632_01176</name>
</gene>
<dbReference type="Pfam" id="PF01075">
    <property type="entry name" value="Glyco_transf_9"/>
    <property type="match status" value="1"/>
</dbReference>
<dbReference type="CDD" id="cd03789">
    <property type="entry name" value="GT9_LPS_heptosyltransferase"/>
    <property type="match status" value="1"/>
</dbReference>
<dbReference type="PANTHER" id="PTHR30160">
    <property type="entry name" value="TETRAACYLDISACCHARIDE 4'-KINASE-RELATED"/>
    <property type="match status" value="1"/>
</dbReference>
<dbReference type="OrthoDB" id="9768048at2"/>
<dbReference type="GO" id="GO:0009244">
    <property type="term" value="P:lipopolysaccharide core region biosynthetic process"/>
    <property type="evidence" value="ECO:0007669"/>
    <property type="project" value="TreeGrafter"/>
</dbReference>
<keyword evidence="5" id="KW-1185">Reference proteome</keyword>
<dbReference type="InterPro" id="IPR002201">
    <property type="entry name" value="Glyco_trans_9"/>
</dbReference>
<dbReference type="GO" id="GO:0008713">
    <property type="term" value="F:ADP-heptose-lipopolysaccharide heptosyltransferase activity"/>
    <property type="evidence" value="ECO:0007669"/>
    <property type="project" value="TreeGrafter"/>
</dbReference>